<dbReference type="GO" id="GO:0005737">
    <property type="term" value="C:cytoplasm"/>
    <property type="evidence" value="ECO:0007669"/>
    <property type="project" value="GOC"/>
</dbReference>
<dbReference type="Gene3D" id="3.40.50.150">
    <property type="entry name" value="Vaccinia Virus protein VP39"/>
    <property type="match status" value="1"/>
</dbReference>
<evidence type="ECO:0000313" key="3">
    <source>
        <dbReference type="Proteomes" id="UP000664795"/>
    </source>
</evidence>
<feature type="domain" description="Methyltransferase FkbM" evidence="1">
    <location>
        <begin position="61"/>
        <end position="223"/>
    </location>
</feature>
<gene>
    <name evidence="2" type="ORF">J2I48_08120</name>
</gene>
<dbReference type="NCBIfam" id="TIGR01444">
    <property type="entry name" value="fkbM_fam"/>
    <property type="match status" value="1"/>
</dbReference>
<dbReference type="GO" id="GO:0016197">
    <property type="term" value="P:endosomal transport"/>
    <property type="evidence" value="ECO:0007669"/>
    <property type="project" value="TreeGrafter"/>
</dbReference>
<dbReference type="PANTHER" id="PTHR34009:SF2">
    <property type="entry name" value="PROTEIN STAR"/>
    <property type="match status" value="1"/>
</dbReference>
<dbReference type="GO" id="GO:0032259">
    <property type="term" value="P:methylation"/>
    <property type="evidence" value="ECO:0007669"/>
    <property type="project" value="UniProtKB-KW"/>
</dbReference>
<dbReference type="AlphaFoldDB" id="A0A939JZ18"/>
<dbReference type="InterPro" id="IPR029063">
    <property type="entry name" value="SAM-dependent_MTases_sf"/>
</dbReference>
<dbReference type="InterPro" id="IPR053202">
    <property type="entry name" value="EGF_Rcpt_Signaling_Reg"/>
</dbReference>
<comment type="caution">
    <text evidence="2">The sequence shown here is derived from an EMBL/GenBank/DDBJ whole genome shotgun (WGS) entry which is preliminary data.</text>
</comment>
<sequence>MTTIQTLFKQFSLLDAIRFSLLELARKLLCNDSYYAYSQTGEDIIINSILKNIPIGFYIEVGCNEAIQHSNTFKLYRRGWRGITVDASKKMVDMHRSLRKNDIQVCAAVSNEIKEVVFYEFAMDEISTIDNDFYVKNVQSQSIKNKSMVVTRTLDSIVSETLPPGFSIDLLSIDVEGHDYPVLSSIDLHKYRPKLIVIEMHNFDLSNPEVNDIYSRLVAHDYVFAGYVVWNGYFLAKEFSSTL</sequence>
<proteinExistence type="predicted"/>
<dbReference type="GO" id="GO:0006888">
    <property type="term" value="P:endoplasmic reticulum to Golgi vesicle-mediated transport"/>
    <property type="evidence" value="ECO:0007669"/>
    <property type="project" value="TreeGrafter"/>
</dbReference>
<dbReference type="Proteomes" id="UP000664795">
    <property type="component" value="Unassembled WGS sequence"/>
</dbReference>
<name>A0A939JZ18_9BACT</name>
<dbReference type="GO" id="GO:0008168">
    <property type="term" value="F:methyltransferase activity"/>
    <property type="evidence" value="ECO:0007669"/>
    <property type="project" value="UniProtKB-KW"/>
</dbReference>
<dbReference type="RefSeq" id="WP_207334920.1">
    <property type="nucleotide sequence ID" value="NZ_JAFMYU010000005.1"/>
</dbReference>
<keyword evidence="3" id="KW-1185">Reference proteome</keyword>
<accession>A0A939JZ18</accession>
<keyword evidence="2" id="KW-0489">Methyltransferase</keyword>
<dbReference type="InterPro" id="IPR006342">
    <property type="entry name" value="FkbM_mtfrase"/>
</dbReference>
<evidence type="ECO:0000313" key="2">
    <source>
        <dbReference type="EMBL" id="MBO0930953.1"/>
    </source>
</evidence>
<evidence type="ECO:0000259" key="1">
    <source>
        <dbReference type="Pfam" id="PF05050"/>
    </source>
</evidence>
<protein>
    <submittedName>
        <fullName evidence="2">FkbM family methyltransferase</fullName>
    </submittedName>
</protein>
<dbReference type="SUPFAM" id="SSF53335">
    <property type="entry name" value="S-adenosyl-L-methionine-dependent methyltransferases"/>
    <property type="match status" value="1"/>
</dbReference>
<dbReference type="PANTHER" id="PTHR34009">
    <property type="entry name" value="PROTEIN STAR"/>
    <property type="match status" value="1"/>
</dbReference>
<dbReference type="GO" id="GO:0005886">
    <property type="term" value="C:plasma membrane"/>
    <property type="evidence" value="ECO:0007669"/>
    <property type="project" value="TreeGrafter"/>
</dbReference>
<dbReference type="Pfam" id="PF05050">
    <property type="entry name" value="Methyltransf_21"/>
    <property type="match status" value="1"/>
</dbReference>
<dbReference type="EMBL" id="JAFMYU010000005">
    <property type="protein sequence ID" value="MBO0930953.1"/>
    <property type="molecule type" value="Genomic_DNA"/>
</dbReference>
<reference evidence="2 3" key="1">
    <citation type="submission" date="2021-03" db="EMBL/GenBank/DDBJ databases">
        <title>Fibrella sp. HMF5036 genome sequencing and assembly.</title>
        <authorList>
            <person name="Kang H."/>
            <person name="Kim H."/>
            <person name="Bae S."/>
            <person name="Joh K."/>
        </authorList>
    </citation>
    <scope>NUCLEOTIDE SEQUENCE [LARGE SCALE GENOMIC DNA]</scope>
    <source>
        <strain evidence="2 3">HMF5036</strain>
    </source>
</reference>
<keyword evidence="2" id="KW-0808">Transferase</keyword>
<organism evidence="2 3">
    <name type="scientific">Fibrella aquatilis</name>
    <dbReference type="NCBI Taxonomy" id="2817059"/>
    <lineage>
        <taxon>Bacteria</taxon>
        <taxon>Pseudomonadati</taxon>
        <taxon>Bacteroidota</taxon>
        <taxon>Cytophagia</taxon>
        <taxon>Cytophagales</taxon>
        <taxon>Spirosomataceae</taxon>
        <taxon>Fibrella</taxon>
    </lineage>
</organism>